<dbReference type="RefSeq" id="WP_310547384.1">
    <property type="nucleotide sequence ID" value="NZ_JAVKGR010000001.1"/>
</dbReference>
<dbReference type="CDD" id="cd03528">
    <property type="entry name" value="Rieske_RO_ferredoxin"/>
    <property type="match status" value="1"/>
</dbReference>
<evidence type="ECO:0000256" key="3">
    <source>
        <dbReference type="ARBA" id="ARBA00023004"/>
    </source>
</evidence>
<gene>
    <name evidence="6" type="ORF">RIL96_02365</name>
</gene>
<keyword evidence="6" id="KW-0223">Dioxygenase</keyword>
<dbReference type="NCBIfam" id="NF007422">
    <property type="entry name" value="PRK09965.1"/>
    <property type="match status" value="1"/>
</dbReference>
<evidence type="ECO:0000313" key="7">
    <source>
        <dbReference type="Proteomes" id="UP001251870"/>
    </source>
</evidence>
<keyword evidence="1" id="KW-0001">2Fe-2S</keyword>
<dbReference type="SUPFAM" id="SSF50022">
    <property type="entry name" value="ISP domain"/>
    <property type="match status" value="1"/>
</dbReference>
<dbReference type="Pfam" id="PF00355">
    <property type="entry name" value="Rieske"/>
    <property type="match status" value="1"/>
</dbReference>
<keyword evidence="4" id="KW-0411">Iron-sulfur</keyword>
<keyword evidence="6" id="KW-0560">Oxidoreductase</keyword>
<evidence type="ECO:0000313" key="6">
    <source>
        <dbReference type="EMBL" id="MDR8018413.1"/>
    </source>
</evidence>
<sequence length="113" mass="12119">MSEPIRVARVEDIEEGEALLLTPEVTGAEVAISVFHAEDGAFYALDDECTHGAASLSEGLIEEDTVECPKHAAAFCLRDGRALSLPATVDTRTHQVEVRDGEIYLRPGVPAEA</sequence>
<evidence type="ECO:0000259" key="5">
    <source>
        <dbReference type="PROSITE" id="PS51296"/>
    </source>
</evidence>
<keyword evidence="7" id="KW-1185">Reference proteome</keyword>
<dbReference type="InterPro" id="IPR017941">
    <property type="entry name" value="Rieske_2Fe-2S"/>
</dbReference>
<keyword evidence="2" id="KW-0479">Metal-binding</keyword>
<comment type="caution">
    <text evidence="6">The sequence shown here is derived from an EMBL/GenBank/DDBJ whole genome shotgun (WGS) entry which is preliminary data.</text>
</comment>
<keyword evidence="3" id="KW-0408">Iron</keyword>
<evidence type="ECO:0000256" key="4">
    <source>
        <dbReference type="ARBA" id="ARBA00023014"/>
    </source>
</evidence>
<organism evidence="6 7">
    <name type="scientific">Nesterenkonia aerolata</name>
    <dbReference type="NCBI Taxonomy" id="3074079"/>
    <lineage>
        <taxon>Bacteria</taxon>
        <taxon>Bacillati</taxon>
        <taxon>Actinomycetota</taxon>
        <taxon>Actinomycetes</taxon>
        <taxon>Micrococcales</taxon>
        <taxon>Micrococcaceae</taxon>
        <taxon>Nesterenkonia</taxon>
    </lineage>
</organism>
<proteinExistence type="predicted"/>
<dbReference type="Proteomes" id="UP001251870">
    <property type="component" value="Unassembled WGS sequence"/>
</dbReference>
<dbReference type="EMBL" id="JAVKGR010000001">
    <property type="protein sequence ID" value="MDR8018413.1"/>
    <property type="molecule type" value="Genomic_DNA"/>
</dbReference>
<dbReference type="Gene3D" id="2.102.10.10">
    <property type="entry name" value="Rieske [2Fe-2S] iron-sulphur domain"/>
    <property type="match status" value="1"/>
</dbReference>
<protein>
    <submittedName>
        <fullName evidence="6">Bifunctional 3-phenylpropionate/cinnamic acid dioxygenase ferredoxin subunit</fullName>
        <ecNumber evidence="6">1.14.12.19</ecNumber>
    </submittedName>
</protein>
<reference evidence="6 7" key="1">
    <citation type="submission" date="2023-09" db="EMBL/GenBank/DDBJ databases">
        <title>Description of three actinobacteria isolated from air of manufacturing shop in a pharmaceutical factory.</title>
        <authorList>
            <person name="Zhang D.-F."/>
        </authorList>
    </citation>
    <scope>NUCLEOTIDE SEQUENCE [LARGE SCALE GENOMIC DNA]</scope>
    <source>
        <strain evidence="6 7">LY-0111</strain>
    </source>
</reference>
<dbReference type="GO" id="GO:0008695">
    <property type="term" value="F:3-phenylpropionate dioxygenase activity"/>
    <property type="evidence" value="ECO:0007669"/>
    <property type="project" value="UniProtKB-EC"/>
</dbReference>
<evidence type="ECO:0000256" key="2">
    <source>
        <dbReference type="ARBA" id="ARBA00022723"/>
    </source>
</evidence>
<dbReference type="EC" id="1.14.12.19" evidence="6"/>
<dbReference type="PANTHER" id="PTHR21496:SF23">
    <property type="entry name" value="3-PHENYLPROPIONATE_CINNAMIC ACID DIOXYGENASE FERREDOXIN SUBUNIT"/>
    <property type="match status" value="1"/>
</dbReference>
<feature type="domain" description="Rieske" evidence="5">
    <location>
        <begin position="5"/>
        <end position="105"/>
    </location>
</feature>
<name>A0ABU2DPN4_9MICC</name>
<dbReference type="InterPro" id="IPR036922">
    <property type="entry name" value="Rieske_2Fe-2S_sf"/>
</dbReference>
<accession>A0ABU2DPN4</accession>
<dbReference type="PANTHER" id="PTHR21496">
    <property type="entry name" value="FERREDOXIN-RELATED"/>
    <property type="match status" value="1"/>
</dbReference>
<dbReference type="PROSITE" id="PS51296">
    <property type="entry name" value="RIESKE"/>
    <property type="match status" value="1"/>
</dbReference>
<evidence type="ECO:0000256" key="1">
    <source>
        <dbReference type="ARBA" id="ARBA00022714"/>
    </source>
</evidence>